<keyword evidence="6" id="KW-0812">Transmembrane</keyword>
<protein>
    <recommendedName>
        <fullName evidence="9">Cytochrome P450</fullName>
    </recommendedName>
</protein>
<dbReference type="GO" id="GO:0020037">
    <property type="term" value="F:heme binding"/>
    <property type="evidence" value="ECO:0007669"/>
    <property type="project" value="InterPro"/>
</dbReference>
<dbReference type="GO" id="GO:0004497">
    <property type="term" value="F:monooxygenase activity"/>
    <property type="evidence" value="ECO:0007669"/>
    <property type="project" value="InterPro"/>
</dbReference>
<dbReference type="AlphaFoldDB" id="A0A8T0IQW4"/>
<dbReference type="SUPFAM" id="SSF48264">
    <property type="entry name" value="Cytochrome P450"/>
    <property type="match status" value="1"/>
</dbReference>
<dbReference type="Proteomes" id="UP000822688">
    <property type="component" value="Chromosome 2"/>
</dbReference>
<feature type="transmembrane region" description="Helical" evidence="6">
    <location>
        <begin position="6"/>
        <end position="27"/>
    </location>
</feature>
<evidence type="ECO:0000313" key="8">
    <source>
        <dbReference type="Proteomes" id="UP000822688"/>
    </source>
</evidence>
<keyword evidence="4 5" id="KW-0408">Iron</keyword>
<dbReference type="Pfam" id="PF00067">
    <property type="entry name" value="p450"/>
    <property type="match status" value="1"/>
</dbReference>
<comment type="cofactor">
    <cofactor evidence="5">
        <name>heme</name>
        <dbReference type="ChEBI" id="CHEBI:30413"/>
    </cofactor>
</comment>
<feature type="binding site" description="axial binding residue" evidence="5">
    <location>
        <position position="464"/>
    </location>
    <ligand>
        <name>heme</name>
        <dbReference type="ChEBI" id="CHEBI:30413"/>
    </ligand>
    <ligandPart>
        <name>Fe</name>
        <dbReference type="ChEBI" id="CHEBI:18248"/>
    </ligandPart>
</feature>
<comment type="caution">
    <text evidence="7">The sequence shown here is derived from an EMBL/GenBank/DDBJ whole genome shotgun (WGS) entry which is preliminary data.</text>
</comment>
<keyword evidence="5" id="KW-0349">Heme</keyword>
<dbReference type="EMBL" id="CM026422">
    <property type="protein sequence ID" value="KAG0585437.1"/>
    <property type="molecule type" value="Genomic_DNA"/>
</dbReference>
<organism evidence="7 8">
    <name type="scientific">Ceratodon purpureus</name>
    <name type="common">Fire moss</name>
    <name type="synonym">Dicranum purpureum</name>
    <dbReference type="NCBI Taxonomy" id="3225"/>
    <lineage>
        <taxon>Eukaryota</taxon>
        <taxon>Viridiplantae</taxon>
        <taxon>Streptophyta</taxon>
        <taxon>Embryophyta</taxon>
        <taxon>Bryophyta</taxon>
        <taxon>Bryophytina</taxon>
        <taxon>Bryopsida</taxon>
        <taxon>Dicranidae</taxon>
        <taxon>Pseudoditrichales</taxon>
        <taxon>Ditrichaceae</taxon>
        <taxon>Ceratodon</taxon>
    </lineage>
</organism>
<dbReference type="PANTHER" id="PTHR24296">
    <property type="entry name" value="CYTOCHROME P450"/>
    <property type="match status" value="1"/>
</dbReference>
<evidence type="ECO:0000256" key="1">
    <source>
        <dbReference type="ARBA" id="ARBA00010617"/>
    </source>
</evidence>
<evidence type="ECO:0000256" key="5">
    <source>
        <dbReference type="PIRSR" id="PIRSR602401-1"/>
    </source>
</evidence>
<accession>A0A8T0IQW4</accession>
<keyword evidence="8" id="KW-1185">Reference proteome</keyword>
<dbReference type="GO" id="GO:0005506">
    <property type="term" value="F:iron ion binding"/>
    <property type="evidence" value="ECO:0007669"/>
    <property type="project" value="InterPro"/>
</dbReference>
<keyword evidence="2 5" id="KW-0479">Metal-binding</keyword>
<dbReference type="PRINTS" id="PR00385">
    <property type="entry name" value="P450"/>
</dbReference>
<keyword evidence="6" id="KW-0472">Membrane</keyword>
<dbReference type="GO" id="GO:0016705">
    <property type="term" value="F:oxidoreductase activity, acting on paired donors, with incorporation or reduction of molecular oxygen"/>
    <property type="evidence" value="ECO:0007669"/>
    <property type="project" value="InterPro"/>
</dbReference>
<sequence length="518" mass="58919">MEGLSSTPFSASAVVLVIVATALLWLWSFRWQQRHRLAPKDWPIIGATIETLRHFDTMHDWILSYFQKGLKTFRLTLPGSIRTYTVDPANVEYVLKTNFSNFPKGETYHRCMETLLGNGIFNADGDDWRHQRKTASFEFASRVLRDYSTVIFRDNALKVAEILAKVSQTHQPIDMQDLFMRLTLDSICKVGFGVEIGTLDPSLPAVPFATNFDNANEAVTYRFFDPLWQLKKLLNIGREAMLSRSVKVVDDFTYRVIQTRRAELKVATSQGKHQKADLLSRFILLGEDPNQNFTDKTLRDIILNFIIAGRDTTASTLSWFVFLLGNNPGVAEKVYEELHLLEQDVDFNKSLTLNEKIVQYASLLSYDVLLKLQYLHAAITETIRLYPAVPQDPKGILADDVLPDGTVLKKGGLVTYVPYSAGRMTELWGEDANEYRPERWLKDGVFIPVSPFKFSAFQGGPRICLGKDSAYLQMKMTTAILCRFFKFELVAGHPVKYRTMATLGMEHGVKVHVSRRCS</sequence>
<evidence type="ECO:0000256" key="2">
    <source>
        <dbReference type="ARBA" id="ARBA00022723"/>
    </source>
</evidence>
<dbReference type="CDD" id="cd11064">
    <property type="entry name" value="CYP86A"/>
    <property type="match status" value="1"/>
</dbReference>
<name>A0A8T0IQW4_CERPU</name>
<evidence type="ECO:0000313" key="7">
    <source>
        <dbReference type="EMBL" id="KAG0585437.1"/>
    </source>
</evidence>
<evidence type="ECO:0000256" key="6">
    <source>
        <dbReference type="SAM" id="Phobius"/>
    </source>
</evidence>
<evidence type="ECO:0008006" key="9">
    <source>
        <dbReference type="Google" id="ProtNLM"/>
    </source>
</evidence>
<comment type="similarity">
    <text evidence="1">Belongs to the cytochrome P450 family.</text>
</comment>
<dbReference type="PRINTS" id="PR00463">
    <property type="entry name" value="EP450I"/>
</dbReference>
<keyword evidence="3" id="KW-0560">Oxidoreductase</keyword>
<gene>
    <name evidence="7" type="ORF">KC19_2G011400</name>
</gene>
<dbReference type="InterPro" id="IPR001128">
    <property type="entry name" value="Cyt_P450"/>
</dbReference>
<evidence type="ECO:0000256" key="4">
    <source>
        <dbReference type="ARBA" id="ARBA00023004"/>
    </source>
</evidence>
<dbReference type="InterPro" id="IPR002401">
    <property type="entry name" value="Cyt_P450_E_grp-I"/>
</dbReference>
<proteinExistence type="inferred from homology"/>
<dbReference type="InterPro" id="IPR036396">
    <property type="entry name" value="Cyt_P450_sf"/>
</dbReference>
<evidence type="ECO:0000256" key="3">
    <source>
        <dbReference type="ARBA" id="ARBA00023002"/>
    </source>
</evidence>
<reference evidence="7" key="1">
    <citation type="submission" date="2020-06" db="EMBL/GenBank/DDBJ databases">
        <title>WGS assembly of Ceratodon purpureus strain R40.</title>
        <authorList>
            <person name="Carey S.B."/>
            <person name="Jenkins J."/>
            <person name="Shu S."/>
            <person name="Lovell J.T."/>
            <person name="Sreedasyam A."/>
            <person name="Maumus F."/>
            <person name="Tiley G.P."/>
            <person name="Fernandez-Pozo N."/>
            <person name="Barry K."/>
            <person name="Chen C."/>
            <person name="Wang M."/>
            <person name="Lipzen A."/>
            <person name="Daum C."/>
            <person name="Saski C.A."/>
            <person name="Payton A.C."/>
            <person name="Mcbreen J.C."/>
            <person name="Conrad R.E."/>
            <person name="Kollar L.M."/>
            <person name="Olsson S."/>
            <person name="Huttunen S."/>
            <person name="Landis J.B."/>
            <person name="Wickett N.J."/>
            <person name="Johnson M.G."/>
            <person name="Rensing S.A."/>
            <person name="Grimwood J."/>
            <person name="Schmutz J."/>
            <person name="Mcdaniel S.F."/>
        </authorList>
    </citation>
    <scope>NUCLEOTIDE SEQUENCE</scope>
    <source>
        <strain evidence="7">R40</strain>
    </source>
</reference>
<dbReference type="Gene3D" id="1.10.630.10">
    <property type="entry name" value="Cytochrome P450"/>
    <property type="match status" value="1"/>
</dbReference>
<keyword evidence="6" id="KW-1133">Transmembrane helix</keyword>